<feature type="transmembrane region" description="Helical" evidence="1">
    <location>
        <begin position="6"/>
        <end position="23"/>
    </location>
</feature>
<dbReference type="AlphaFoldDB" id="A0A2H0NDN7"/>
<name>A0A2H0NDN7_9BACT</name>
<evidence type="ECO:0000313" key="2">
    <source>
        <dbReference type="EMBL" id="PIR07011.1"/>
    </source>
</evidence>
<protein>
    <recommendedName>
        <fullName evidence="4">DUF192 domain-containing protein</fullName>
    </recommendedName>
</protein>
<dbReference type="Pfam" id="PF02643">
    <property type="entry name" value="DUF192"/>
    <property type="match status" value="1"/>
</dbReference>
<sequence length="162" mass="18304">MKKVKVIILILLIILAAIIYFVWSQPKEIGPLIEVEGASVFINNNLINAEIAASSEELIRGLSGRLEIRDNQGMLFVFPEADLRSFWMKDMNFAIDLLWINNNQIVGFEHNMLPPETGLSDSNLPRYISPSPVNKVLEFSSGSIEKFDIKVGDEVKIQYYSS</sequence>
<organism evidence="2 3">
    <name type="scientific">Candidatus Komeilibacteria bacterium CG11_big_fil_rev_8_21_14_0_20_36_20</name>
    <dbReference type="NCBI Taxonomy" id="1974477"/>
    <lineage>
        <taxon>Bacteria</taxon>
        <taxon>Candidatus Komeiliibacteriota</taxon>
    </lineage>
</organism>
<evidence type="ECO:0008006" key="4">
    <source>
        <dbReference type="Google" id="ProtNLM"/>
    </source>
</evidence>
<proteinExistence type="predicted"/>
<dbReference type="PANTHER" id="PTHR37953">
    <property type="entry name" value="UPF0127 PROTEIN MJ1496"/>
    <property type="match status" value="1"/>
</dbReference>
<dbReference type="EMBL" id="PCWQ01000007">
    <property type="protein sequence ID" value="PIR07011.1"/>
    <property type="molecule type" value="Genomic_DNA"/>
</dbReference>
<dbReference type="InterPro" id="IPR003795">
    <property type="entry name" value="DUF192"/>
</dbReference>
<dbReference type="Gene3D" id="2.60.120.1140">
    <property type="entry name" value="Protein of unknown function DUF192"/>
    <property type="match status" value="1"/>
</dbReference>
<reference evidence="2 3" key="1">
    <citation type="submission" date="2017-09" db="EMBL/GenBank/DDBJ databases">
        <title>Depth-based differentiation of microbial function through sediment-hosted aquifers and enrichment of novel symbionts in the deep terrestrial subsurface.</title>
        <authorList>
            <person name="Probst A.J."/>
            <person name="Ladd B."/>
            <person name="Jarett J.K."/>
            <person name="Geller-Mcgrath D.E."/>
            <person name="Sieber C.M."/>
            <person name="Emerson J.B."/>
            <person name="Anantharaman K."/>
            <person name="Thomas B.C."/>
            <person name="Malmstrom R."/>
            <person name="Stieglmeier M."/>
            <person name="Klingl A."/>
            <person name="Woyke T."/>
            <person name="Ryan C.M."/>
            <person name="Banfield J.F."/>
        </authorList>
    </citation>
    <scope>NUCLEOTIDE SEQUENCE [LARGE SCALE GENOMIC DNA]</scope>
    <source>
        <strain evidence="2">CG11_big_fil_rev_8_21_14_0_20_36_20</strain>
    </source>
</reference>
<dbReference type="PANTHER" id="PTHR37953:SF1">
    <property type="entry name" value="UPF0127 PROTEIN MJ1496"/>
    <property type="match status" value="1"/>
</dbReference>
<keyword evidence="1" id="KW-0812">Transmembrane</keyword>
<comment type="caution">
    <text evidence="2">The sequence shown here is derived from an EMBL/GenBank/DDBJ whole genome shotgun (WGS) entry which is preliminary data.</text>
</comment>
<dbReference type="InterPro" id="IPR038695">
    <property type="entry name" value="Saro_0823-like_sf"/>
</dbReference>
<evidence type="ECO:0000313" key="3">
    <source>
        <dbReference type="Proteomes" id="UP000230564"/>
    </source>
</evidence>
<keyword evidence="1" id="KW-1133">Transmembrane helix</keyword>
<dbReference type="Proteomes" id="UP000230564">
    <property type="component" value="Unassembled WGS sequence"/>
</dbReference>
<keyword evidence="1" id="KW-0472">Membrane</keyword>
<gene>
    <name evidence="2" type="ORF">COV55_01125</name>
</gene>
<evidence type="ECO:0000256" key="1">
    <source>
        <dbReference type="SAM" id="Phobius"/>
    </source>
</evidence>
<accession>A0A2H0NDN7</accession>